<evidence type="ECO:0000313" key="2">
    <source>
        <dbReference type="Proteomes" id="UP000199153"/>
    </source>
</evidence>
<name>A0A1I4YV52_9FLAO</name>
<dbReference type="Pfam" id="PF22752">
    <property type="entry name" value="DUF488-N3i"/>
    <property type="match status" value="1"/>
</dbReference>
<protein>
    <submittedName>
        <fullName evidence="1">Uncharacterized conserved protein YeaO, DUF488 family</fullName>
    </submittedName>
</protein>
<dbReference type="AlphaFoldDB" id="A0A1I4YV52"/>
<accession>A0A1I4YV52</accession>
<dbReference type="RefSeq" id="WP_093406587.1">
    <property type="nucleotide sequence ID" value="NZ_FOVL01000004.1"/>
</dbReference>
<dbReference type="Proteomes" id="UP000199153">
    <property type="component" value="Unassembled WGS sequence"/>
</dbReference>
<organism evidence="1 2">
    <name type="scientific">Salegentibacter flavus</name>
    <dbReference type="NCBI Taxonomy" id="287099"/>
    <lineage>
        <taxon>Bacteria</taxon>
        <taxon>Pseudomonadati</taxon>
        <taxon>Bacteroidota</taxon>
        <taxon>Flavobacteriia</taxon>
        <taxon>Flavobacteriales</taxon>
        <taxon>Flavobacteriaceae</taxon>
        <taxon>Salegentibacter</taxon>
    </lineage>
</organism>
<dbReference type="PANTHER" id="PTHR36849:SF1">
    <property type="entry name" value="CYTOPLASMIC PROTEIN"/>
    <property type="match status" value="1"/>
</dbReference>
<evidence type="ECO:0000313" key="1">
    <source>
        <dbReference type="EMBL" id="SFN41882.1"/>
    </source>
</evidence>
<gene>
    <name evidence="1" type="ORF">SAMN05660413_00966</name>
</gene>
<reference evidence="1 2" key="1">
    <citation type="submission" date="2016-10" db="EMBL/GenBank/DDBJ databases">
        <authorList>
            <person name="de Groot N.N."/>
        </authorList>
    </citation>
    <scope>NUCLEOTIDE SEQUENCE [LARGE SCALE GENOMIC DNA]</scope>
    <source>
        <strain evidence="1 2">DSM 17794</strain>
    </source>
</reference>
<dbReference type="InterPro" id="IPR052552">
    <property type="entry name" value="YeaO-like"/>
</dbReference>
<dbReference type="EMBL" id="FOVL01000004">
    <property type="protein sequence ID" value="SFN41882.1"/>
    <property type="molecule type" value="Genomic_DNA"/>
</dbReference>
<proteinExistence type="predicted"/>
<dbReference type="PANTHER" id="PTHR36849">
    <property type="entry name" value="CYTOPLASMIC PROTEIN-RELATED"/>
    <property type="match status" value="1"/>
</dbReference>
<keyword evidence="2" id="KW-1185">Reference proteome</keyword>
<dbReference type="OrthoDB" id="9790745at2"/>
<sequence length="116" mass="14080">MNIEIARIYENKEASAAIRILVDRLWPRGISKENANLDFWFKEWAPSNDLRKEFHQEQITWAEFRKKYQRELSNKKEKILEDLEELDKRKTFLLLYGAKNEDRNHAILLKDFLENL</sequence>